<keyword evidence="3 6" id="KW-0812">Transmembrane</keyword>
<dbReference type="Pfam" id="PF13567">
    <property type="entry name" value="DUF4131"/>
    <property type="match status" value="1"/>
</dbReference>
<gene>
    <name evidence="8" type="ORF">JJB97_05295</name>
</gene>
<dbReference type="RefSeq" id="WP_238712988.1">
    <property type="nucleotide sequence ID" value="NZ_JAEPBH010000010.1"/>
</dbReference>
<dbReference type="SUPFAM" id="SSF56281">
    <property type="entry name" value="Metallo-hydrolase/oxidoreductase"/>
    <property type="match status" value="1"/>
</dbReference>
<accession>A0A8K0XWP1</accession>
<organism evidence="8 9">
    <name type="scientific">Tenebrionibacter intestinalis</name>
    <dbReference type="NCBI Taxonomy" id="2799638"/>
    <lineage>
        <taxon>Bacteria</taxon>
        <taxon>Pseudomonadati</taxon>
        <taxon>Pseudomonadota</taxon>
        <taxon>Gammaproteobacteria</taxon>
        <taxon>Enterobacterales</taxon>
        <taxon>Enterobacteriaceae</taxon>
        <taxon>Tenebrionibacter/Tenebrionicola group</taxon>
        <taxon>Tenebrionibacter</taxon>
    </lineage>
</organism>
<dbReference type="GO" id="GO:0030420">
    <property type="term" value="P:establishment of competence for transformation"/>
    <property type="evidence" value="ECO:0007669"/>
    <property type="project" value="InterPro"/>
</dbReference>
<comment type="subcellular location">
    <subcellularLocation>
        <location evidence="1">Cell membrane</location>
        <topology evidence="1">Multi-pass membrane protein</topology>
    </subcellularLocation>
</comment>
<keyword evidence="2" id="KW-1003">Cell membrane</keyword>
<evidence type="ECO:0000256" key="4">
    <source>
        <dbReference type="ARBA" id="ARBA00022989"/>
    </source>
</evidence>
<dbReference type="PANTHER" id="PTHR30619:SF1">
    <property type="entry name" value="RECOMBINATION PROTEIN 2"/>
    <property type="match status" value="1"/>
</dbReference>
<dbReference type="NCBIfam" id="TIGR00360">
    <property type="entry name" value="ComEC_N-term"/>
    <property type="match status" value="1"/>
</dbReference>
<feature type="transmembrane region" description="Helical" evidence="6">
    <location>
        <begin position="256"/>
        <end position="275"/>
    </location>
</feature>
<feature type="transmembrane region" description="Helical" evidence="6">
    <location>
        <begin position="305"/>
        <end position="322"/>
    </location>
</feature>
<dbReference type="InterPro" id="IPR036866">
    <property type="entry name" value="RibonucZ/Hydroxyglut_hydro"/>
</dbReference>
<evidence type="ECO:0000313" key="8">
    <source>
        <dbReference type="EMBL" id="MBK4714753.1"/>
    </source>
</evidence>
<dbReference type="InterPro" id="IPR001279">
    <property type="entry name" value="Metallo-B-lactamas"/>
</dbReference>
<dbReference type="InterPro" id="IPR004797">
    <property type="entry name" value="Competence_ComEC/Rec2"/>
</dbReference>
<evidence type="ECO:0000313" key="9">
    <source>
        <dbReference type="Proteomes" id="UP000659047"/>
    </source>
</evidence>
<feature type="transmembrane region" description="Helical" evidence="6">
    <location>
        <begin position="359"/>
        <end position="381"/>
    </location>
</feature>
<keyword evidence="9" id="KW-1185">Reference proteome</keyword>
<feature type="domain" description="Metallo-beta-lactamase" evidence="7">
    <location>
        <begin position="507"/>
        <end position="663"/>
    </location>
</feature>
<evidence type="ECO:0000256" key="3">
    <source>
        <dbReference type="ARBA" id="ARBA00022692"/>
    </source>
</evidence>
<feature type="transmembrane region" description="Helical" evidence="6">
    <location>
        <begin position="328"/>
        <end position="347"/>
    </location>
</feature>
<dbReference type="PANTHER" id="PTHR30619">
    <property type="entry name" value="DNA INTERNALIZATION/COMPETENCE PROTEIN COMEC/REC2"/>
    <property type="match status" value="1"/>
</dbReference>
<dbReference type="NCBIfam" id="TIGR00361">
    <property type="entry name" value="ComEC_Rec2"/>
    <property type="match status" value="1"/>
</dbReference>
<dbReference type="InterPro" id="IPR052159">
    <property type="entry name" value="Competence_DNA_uptake"/>
</dbReference>
<sequence>MVSLTGLCLCVIVGIAPLMWLAEIPSLEAISGLMGIAALVSVPAKRTWRYGALVLWMLCWGLLAARQALWPVEALADHTLDTEVIITGATNEKVNALRITRIGKRWLFPAPGVRVYDAALSQPACSGQRWHMRLRLRPVHGKLNAGGFDAQRYALAMGVTLRARILSAAPIATQCDLRSRFIQRFTRQSRMLAWQEVLLALGFGERAGLSQHDRDLLRATGTAHLMAISGLHIGLSGTLGWGLMRLLQLLFPARLIGWRLPLWGGLLAAGAYTWLAGAQPPAVRTFLSMLVCGALRLSGIRTSGWRLWLICVAVMIFAEPLALLSDSFLLSVSAVAGLLFWYQWLPLASKPWPAFARHVLSLAHLQAGMMFLLLPMQLAIFHGVSLSNWPANLVAVPAVTFITVPLILLAMLLTGFSQTAGLLLTLADRSLDAVFAYLRWLPDGWLALDERYLWLSFAPWPALILWRFRSGLAWSGVALATVAALLHPFWREKNSQGWALHVLDIGHGLAVVVERRQQAMLYDSGNAWQGGDSGQQTIAPWLRWHRLTPQGLILSHEHLDHSGGVASLLAAWPHMLFMRTGEEAGHYPCWQGMRWRWQGLTFTVHWPPRGRQGSGNNHSCVVKIDDGRHSVLLTGDIEAAAELEMVRSERERLRADVLQVPHHGSRTSSSPLLLSQVSPAIAVASVARYSAWRLPSAVVLRRYRERRIVWYDTARHGQITLRFGAGQPQVLSFREHISPRWYHQWFGVTPVNR</sequence>
<reference evidence="8" key="1">
    <citation type="submission" date="2021-01" db="EMBL/GenBank/DDBJ databases">
        <title>Intestinitalea alba gen. nov., sp. nov., a novel genus of the family Enterobacteriaceae, isolated from the gut of the plastic-eating mealworm Tenebrio molitor L.</title>
        <authorList>
            <person name="Yang Y."/>
        </authorList>
    </citation>
    <scope>NUCLEOTIDE SEQUENCE</scope>
    <source>
        <strain evidence="8">BIT-L3</strain>
    </source>
</reference>
<dbReference type="EMBL" id="JAEPBH010000010">
    <property type="protein sequence ID" value="MBK4714753.1"/>
    <property type="molecule type" value="Genomic_DNA"/>
</dbReference>
<protein>
    <submittedName>
        <fullName evidence="8">DNA internalization-related competence protein ComEC/Rec2</fullName>
    </submittedName>
</protein>
<dbReference type="InterPro" id="IPR004477">
    <property type="entry name" value="ComEC_N"/>
</dbReference>
<name>A0A8K0XWP1_9ENTR</name>
<dbReference type="InterPro" id="IPR025405">
    <property type="entry name" value="DUF4131"/>
</dbReference>
<dbReference type="InterPro" id="IPR035681">
    <property type="entry name" value="ComA-like_MBL"/>
</dbReference>
<proteinExistence type="predicted"/>
<dbReference type="CDD" id="cd07731">
    <property type="entry name" value="ComA-like_MBL-fold"/>
    <property type="match status" value="1"/>
</dbReference>
<dbReference type="Gene3D" id="3.60.15.10">
    <property type="entry name" value="Ribonuclease Z/Hydroxyacylglutathione hydrolase-like"/>
    <property type="match status" value="1"/>
</dbReference>
<dbReference type="Proteomes" id="UP000659047">
    <property type="component" value="Unassembled WGS sequence"/>
</dbReference>
<dbReference type="Pfam" id="PF00753">
    <property type="entry name" value="Lactamase_B"/>
    <property type="match status" value="1"/>
</dbReference>
<dbReference type="Pfam" id="PF03772">
    <property type="entry name" value="Competence"/>
    <property type="match status" value="1"/>
</dbReference>
<comment type="caution">
    <text evidence="8">The sequence shown here is derived from an EMBL/GenBank/DDBJ whole genome shotgun (WGS) entry which is preliminary data.</text>
</comment>
<keyword evidence="4 6" id="KW-1133">Transmembrane helix</keyword>
<evidence type="ECO:0000256" key="6">
    <source>
        <dbReference type="SAM" id="Phobius"/>
    </source>
</evidence>
<dbReference type="AlphaFoldDB" id="A0A8K0XWP1"/>
<feature type="transmembrane region" description="Helical" evidence="6">
    <location>
        <begin position="221"/>
        <end position="244"/>
    </location>
</feature>
<feature type="transmembrane region" description="Helical" evidence="6">
    <location>
        <begin position="393"/>
        <end position="413"/>
    </location>
</feature>
<dbReference type="SMART" id="SM00849">
    <property type="entry name" value="Lactamase_B"/>
    <property type="match status" value="1"/>
</dbReference>
<evidence type="ECO:0000256" key="2">
    <source>
        <dbReference type="ARBA" id="ARBA00022475"/>
    </source>
</evidence>
<keyword evidence="5 6" id="KW-0472">Membrane</keyword>
<dbReference type="GO" id="GO:0005886">
    <property type="term" value="C:plasma membrane"/>
    <property type="evidence" value="ECO:0007669"/>
    <property type="project" value="UniProtKB-SubCell"/>
</dbReference>
<evidence type="ECO:0000256" key="1">
    <source>
        <dbReference type="ARBA" id="ARBA00004651"/>
    </source>
</evidence>
<evidence type="ECO:0000259" key="7">
    <source>
        <dbReference type="SMART" id="SM00849"/>
    </source>
</evidence>
<evidence type="ECO:0000256" key="5">
    <source>
        <dbReference type="ARBA" id="ARBA00023136"/>
    </source>
</evidence>